<dbReference type="SUPFAM" id="SSF55729">
    <property type="entry name" value="Acyl-CoA N-acyltransferases (Nat)"/>
    <property type="match status" value="1"/>
</dbReference>
<proteinExistence type="predicted"/>
<comment type="caution">
    <text evidence="1">The sequence shown here is derived from an EMBL/GenBank/DDBJ whole genome shotgun (WGS) entry which is preliminary data.</text>
</comment>
<dbReference type="AlphaFoldDB" id="A0A413IKZ9"/>
<organism evidence="1 2">
    <name type="scientific">Butyricimonas virosa</name>
    <dbReference type="NCBI Taxonomy" id="544645"/>
    <lineage>
        <taxon>Bacteria</taxon>
        <taxon>Pseudomonadati</taxon>
        <taxon>Bacteroidota</taxon>
        <taxon>Bacteroidia</taxon>
        <taxon>Bacteroidales</taxon>
        <taxon>Odoribacteraceae</taxon>
        <taxon>Butyricimonas</taxon>
    </lineage>
</organism>
<dbReference type="Gene3D" id="3.40.630.30">
    <property type="match status" value="1"/>
</dbReference>
<gene>
    <name evidence="1" type="ORF">DXA50_13800</name>
</gene>
<dbReference type="EMBL" id="QSCR01000026">
    <property type="protein sequence ID" value="RGY15016.1"/>
    <property type="molecule type" value="Genomic_DNA"/>
</dbReference>
<evidence type="ECO:0000313" key="2">
    <source>
        <dbReference type="Proteomes" id="UP000286063"/>
    </source>
</evidence>
<reference evidence="1 2" key="1">
    <citation type="submission" date="2018-08" db="EMBL/GenBank/DDBJ databases">
        <title>A genome reference for cultivated species of the human gut microbiota.</title>
        <authorList>
            <person name="Zou Y."/>
            <person name="Xue W."/>
            <person name="Luo G."/>
        </authorList>
    </citation>
    <scope>NUCLEOTIDE SEQUENCE [LARGE SCALE GENOMIC DNA]</scope>
    <source>
        <strain evidence="1 2">OF02-7</strain>
    </source>
</reference>
<name>A0A413IKZ9_9BACT</name>
<dbReference type="Proteomes" id="UP000286063">
    <property type="component" value="Unassembled WGS sequence"/>
</dbReference>
<dbReference type="InterPro" id="IPR016181">
    <property type="entry name" value="Acyl_CoA_acyltransferase"/>
</dbReference>
<accession>A0A413IKZ9</accession>
<sequence length="266" mass="32107">MVISDYKRYQYGVIFRGAPHVEQQLSSKECQKLIKYYKGWFVRNLYDFDCKDETSFWFVINDKTLTISDLSSKARNQVRRAMHTLDIRHMTKVEMLMNGYEVYRASYKRYKNIIEPPKQKDAWKNIINNSVAEYWGAFEKETGKLVAYAEVLCQNNVAKYTALKGIPEYLNKYYPFYGLLFVMNEYYIDQKHFFYVTDGARSVTEHSNVQSFFSKFKFRKAYCKLNIQYVWWLKILIYICYPIKEYIPIRKMKYLLAFEAMRRNQL</sequence>
<evidence type="ECO:0000313" key="1">
    <source>
        <dbReference type="EMBL" id="RGY15016.1"/>
    </source>
</evidence>
<protein>
    <submittedName>
        <fullName evidence="1">Uncharacterized protein</fullName>
    </submittedName>
</protein>